<dbReference type="EMBL" id="JAWXXV010000001">
    <property type="protein sequence ID" value="MDX5983553.1"/>
    <property type="molecule type" value="Genomic_DNA"/>
</dbReference>
<dbReference type="InterPro" id="IPR005586">
    <property type="entry name" value="ABC_trans_aux"/>
</dbReference>
<evidence type="ECO:0000313" key="4">
    <source>
        <dbReference type="Proteomes" id="UP001279660"/>
    </source>
</evidence>
<keyword evidence="3" id="KW-0449">Lipoprotein</keyword>
<feature type="domain" description="ABC-type transport auxiliary lipoprotein component" evidence="2">
    <location>
        <begin position="41"/>
        <end position="195"/>
    </location>
</feature>
<keyword evidence="4" id="KW-1185">Reference proteome</keyword>
<feature type="chain" id="PRO_5045214018" evidence="1">
    <location>
        <begin position="22"/>
        <end position="200"/>
    </location>
</feature>
<dbReference type="Proteomes" id="UP001279660">
    <property type="component" value="Unassembled WGS sequence"/>
</dbReference>
<keyword evidence="1" id="KW-0732">Signal</keyword>
<dbReference type="Gene3D" id="3.40.50.10610">
    <property type="entry name" value="ABC-type transport auxiliary lipoprotein component"/>
    <property type="match status" value="1"/>
</dbReference>
<sequence>MTMVRSSTKVLLALAAMVPLAGCISLAPKPPASLLTLTSTTALPAGNTQTSGTAPTITIQVPVVGQSLAGTRIPVQASETSIAYVAKAQWVEPPNRMFARLLSDTIPAKTGRIVLSSSQAFSDPGAVLSGELRAFGVDAGTQDAVVVFDGSLIRTTGKVVEKHRFEARVHVSTIAAVPVSVALNQAANTVAGEVADWVGK</sequence>
<accession>A0ABU4PH79</accession>
<proteinExistence type="predicted"/>
<dbReference type="RefSeq" id="WP_010404885.1">
    <property type="nucleotide sequence ID" value="NZ_JAWXXV010000001.1"/>
</dbReference>
<comment type="caution">
    <text evidence="3">The sequence shown here is derived from an EMBL/GenBank/DDBJ whole genome shotgun (WGS) entry which is preliminary data.</text>
</comment>
<feature type="signal peptide" evidence="1">
    <location>
        <begin position="1"/>
        <end position="21"/>
    </location>
</feature>
<protein>
    <submittedName>
        <fullName evidence="3">ABC-type transport auxiliary lipoprotein family protein</fullName>
    </submittedName>
</protein>
<evidence type="ECO:0000256" key="1">
    <source>
        <dbReference type="SAM" id="SignalP"/>
    </source>
</evidence>
<reference evidence="3 4" key="1">
    <citation type="submission" date="2023-11" db="EMBL/GenBank/DDBJ databases">
        <title>MicrobeMod: A computational toolkit for identifying prokaryotic methylation and restriction-modification with nanopore sequencing.</title>
        <authorList>
            <person name="Crits-Christoph A."/>
            <person name="Kang S.C."/>
            <person name="Lee H."/>
            <person name="Ostrov N."/>
        </authorList>
    </citation>
    <scope>NUCLEOTIDE SEQUENCE [LARGE SCALE GENOMIC DNA]</scope>
    <source>
        <strain evidence="3 4">ATCC 14820</strain>
    </source>
</reference>
<organism evidence="3 4">
    <name type="scientific">Sphingomonas echinoides</name>
    <dbReference type="NCBI Taxonomy" id="59803"/>
    <lineage>
        <taxon>Bacteria</taxon>
        <taxon>Pseudomonadati</taxon>
        <taxon>Pseudomonadota</taxon>
        <taxon>Alphaproteobacteria</taxon>
        <taxon>Sphingomonadales</taxon>
        <taxon>Sphingomonadaceae</taxon>
        <taxon>Sphingomonas</taxon>
    </lineage>
</organism>
<name>A0ABU4PH79_9SPHN</name>
<dbReference type="SUPFAM" id="SSF159594">
    <property type="entry name" value="XCC0632-like"/>
    <property type="match status" value="1"/>
</dbReference>
<evidence type="ECO:0000313" key="3">
    <source>
        <dbReference type="EMBL" id="MDX5983553.1"/>
    </source>
</evidence>
<evidence type="ECO:0000259" key="2">
    <source>
        <dbReference type="Pfam" id="PF03886"/>
    </source>
</evidence>
<gene>
    <name evidence="3" type="ORF">SIL82_04715</name>
</gene>
<dbReference type="Pfam" id="PF03886">
    <property type="entry name" value="ABC_trans_aux"/>
    <property type="match status" value="1"/>
</dbReference>